<evidence type="ECO:0000313" key="4">
    <source>
        <dbReference type="Proteomes" id="UP001215097"/>
    </source>
</evidence>
<feature type="region of interest" description="Disordered" evidence="1">
    <location>
        <begin position="31"/>
        <end position="50"/>
    </location>
</feature>
<feature type="chain" id="PRO_5046408511" description="Lipoprotein" evidence="2">
    <location>
        <begin position="29"/>
        <end position="213"/>
    </location>
</feature>
<dbReference type="Proteomes" id="UP001215097">
    <property type="component" value="Chromosome"/>
</dbReference>
<dbReference type="EMBL" id="CP078075">
    <property type="protein sequence ID" value="WDM44784.1"/>
    <property type="molecule type" value="Genomic_DNA"/>
</dbReference>
<evidence type="ECO:0000256" key="1">
    <source>
        <dbReference type="SAM" id="MobiDB-lite"/>
    </source>
</evidence>
<evidence type="ECO:0008006" key="5">
    <source>
        <dbReference type="Google" id="ProtNLM"/>
    </source>
</evidence>
<dbReference type="RefSeq" id="WP_282214932.1">
    <property type="nucleotide sequence ID" value="NZ_BAAAUN010000001.1"/>
</dbReference>
<proteinExistence type="predicted"/>
<protein>
    <recommendedName>
        <fullName evidence="5">Lipoprotein</fullName>
    </recommendedName>
</protein>
<accession>A0ABY7XRR5</accession>
<gene>
    <name evidence="3" type="ORF">KV395_16700</name>
</gene>
<dbReference type="PROSITE" id="PS51257">
    <property type="entry name" value="PROKAR_LIPOPROTEIN"/>
    <property type="match status" value="1"/>
</dbReference>
<name>A0ABY7XRR5_MICLT</name>
<feature type="signal peptide" evidence="2">
    <location>
        <begin position="1"/>
        <end position="28"/>
    </location>
</feature>
<keyword evidence="2" id="KW-0732">Signal</keyword>
<keyword evidence="4" id="KW-1185">Reference proteome</keyword>
<evidence type="ECO:0000256" key="2">
    <source>
        <dbReference type="SAM" id="SignalP"/>
    </source>
</evidence>
<feature type="compositionally biased region" description="Low complexity" evidence="1">
    <location>
        <begin position="31"/>
        <end position="46"/>
    </location>
</feature>
<sequence>MIPTRRRTTAALSLALALIVTTVLTGCAEPAGTEAASPAPSASATPRFDPDATLWSISSTEEALGLDDPDVQALQQVVALHSGASDNRSPATVAESVTAEEMYFTPLFSEKLAAQGYRDAVVAMYDDADLTIEQTGVAWLQSTIDADRLHATVGFESLFAIVEASEGYLHELDVDPGAEFAQPREYSLTKVDGVWLIDDISKGPLRKSAEPTP</sequence>
<evidence type="ECO:0000313" key="3">
    <source>
        <dbReference type="EMBL" id="WDM44784.1"/>
    </source>
</evidence>
<organism evidence="3 4">
    <name type="scientific">Microbacterium luteolum</name>
    <name type="common">Aureobacterium luteolum</name>
    <dbReference type="NCBI Taxonomy" id="69367"/>
    <lineage>
        <taxon>Bacteria</taxon>
        <taxon>Bacillati</taxon>
        <taxon>Actinomycetota</taxon>
        <taxon>Actinomycetes</taxon>
        <taxon>Micrococcales</taxon>
        <taxon>Microbacteriaceae</taxon>
        <taxon>Microbacterium</taxon>
    </lineage>
</organism>
<reference evidence="3 4" key="1">
    <citation type="submission" date="2021-06" db="EMBL/GenBank/DDBJ databases">
        <title>Genome-based taxonomic framework of Microbacterium strains isolated from marine environment, the description of four new species and reclassification of four preexisting species.</title>
        <authorList>
            <person name="Lee S.D."/>
            <person name="Kim S.-M."/>
            <person name="Byeon Y.-S."/>
            <person name="Yang H.L."/>
            <person name="Kim I.S."/>
        </authorList>
    </citation>
    <scope>NUCLEOTIDE SEQUENCE [LARGE SCALE GENOMIC DNA]</scope>
    <source>
        <strain evidence="3 4">KACC 14465</strain>
    </source>
</reference>